<keyword evidence="3" id="KW-1185">Reference proteome</keyword>
<dbReference type="SUPFAM" id="SSF52540">
    <property type="entry name" value="P-loop containing nucleoside triphosphate hydrolases"/>
    <property type="match status" value="1"/>
</dbReference>
<dbReference type="GO" id="GO:0005525">
    <property type="term" value="F:GTP binding"/>
    <property type="evidence" value="ECO:0007669"/>
    <property type="project" value="InterPro"/>
</dbReference>
<reference evidence="2" key="1">
    <citation type="journal article" date="2021" name="Genome Biol. Evol.">
        <title>A High-Quality Reference Genome for a Parasitic Bivalve with Doubly Uniparental Inheritance (Bivalvia: Unionida).</title>
        <authorList>
            <person name="Smith C.H."/>
        </authorList>
    </citation>
    <scope>NUCLEOTIDE SEQUENCE</scope>
    <source>
        <strain evidence="2">CHS0354</strain>
    </source>
</reference>
<reference evidence="2" key="2">
    <citation type="journal article" date="2021" name="Genome Biol. Evol.">
        <title>Developing a high-quality reference genome for a parasitic bivalve with doubly uniparental inheritance (Bivalvia: Unionida).</title>
        <authorList>
            <person name="Smith C.H."/>
        </authorList>
    </citation>
    <scope>NUCLEOTIDE SEQUENCE</scope>
    <source>
        <strain evidence="2">CHS0354</strain>
        <tissue evidence="2">Mantle</tissue>
    </source>
</reference>
<comment type="caution">
    <text evidence="2">The sequence shown here is derived from an EMBL/GenBank/DDBJ whole genome shotgun (WGS) entry which is preliminary data.</text>
</comment>
<dbReference type="EMBL" id="JAEAOA010000324">
    <property type="protein sequence ID" value="KAK3585112.1"/>
    <property type="molecule type" value="Genomic_DNA"/>
</dbReference>
<accession>A0AAE0S495</accession>
<dbReference type="AlphaFoldDB" id="A0AAE0S495"/>
<dbReference type="InterPro" id="IPR006073">
    <property type="entry name" value="GTP-bd"/>
</dbReference>
<sequence>MINDFFTERVRDQNGRMLDEIIRNLGSEKKVKNILLVGLPSVGKSSLINSLASLILGKYIPVASVGQGDQLTHTYAAHRHRSKLLEQSSSPILSDKIVDSFAIVSV</sequence>
<dbReference type="Gene3D" id="3.40.50.300">
    <property type="entry name" value="P-loop containing nucleotide triphosphate hydrolases"/>
    <property type="match status" value="1"/>
</dbReference>
<evidence type="ECO:0000259" key="1">
    <source>
        <dbReference type="Pfam" id="PF01926"/>
    </source>
</evidence>
<dbReference type="InterPro" id="IPR027417">
    <property type="entry name" value="P-loop_NTPase"/>
</dbReference>
<dbReference type="Proteomes" id="UP001195483">
    <property type="component" value="Unassembled WGS sequence"/>
</dbReference>
<evidence type="ECO:0000313" key="2">
    <source>
        <dbReference type="EMBL" id="KAK3585112.1"/>
    </source>
</evidence>
<evidence type="ECO:0000313" key="3">
    <source>
        <dbReference type="Proteomes" id="UP001195483"/>
    </source>
</evidence>
<reference evidence="2" key="3">
    <citation type="submission" date="2023-05" db="EMBL/GenBank/DDBJ databases">
        <authorList>
            <person name="Smith C.H."/>
        </authorList>
    </citation>
    <scope>NUCLEOTIDE SEQUENCE</scope>
    <source>
        <strain evidence="2">CHS0354</strain>
        <tissue evidence="2">Mantle</tissue>
    </source>
</reference>
<organism evidence="2 3">
    <name type="scientific">Potamilus streckersoni</name>
    <dbReference type="NCBI Taxonomy" id="2493646"/>
    <lineage>
        <taxon>Eukaryota</taxon>
        <taxon>Metazoa</taxon>
        <taxon>Spiralia</taxon>
        <taxon>Lophotrochozoa</taxon>
        <taxon>Mollusca</taxon>
        <taxon>Bivalvia</taxon>
        <taxon>Autobranchia</taxon>
        <taxon>Heteroconchia</taxon>
        <taxon>Palaeoheterodonta</taxon>
        <taxon>Unionida</taxon>
        <taxon>Unionoidea</taxon>
        <taxon>Unionidae</taxon>
        <taxon>Ambleminae</taxon>
        <taxon>Lampsilini</taxon>
        <taxon>Potamilus</taxon>
    </lineage>
</organism>
<protein>
    <recommendedName>
        <fullName evidence="1">G domain-containing protein</fullName>
    </recommendedName>
</protein>
<name>A0AAE0S495_9BIVA</name>
<gene>
    <name evidence="2" type="ORF">CHS0354_004302</name>
</gene>
<proteinExistence type="predicted"/>
<feature type="domain" description="G" evidence="1">
    <location>
        <begin position="34"/>
        <end position="53"/>
    </location>
</feature>
<dbReference type="Pfam" id="PF01926">
    <property type="entry name" value="MMR_HSR1"/>
    <property type="match status" value="1"/>
</dbReference>